<proteinExistence type="predicted"/>
<accession>A0A285TIJ8</accession>
<sequence length="711" mass="76640">MKKLLLLITAVLAAGAEAAQAGPAVPLFTVFAGGVAYTFALPSLVVGLLANAAATALAKSFAKKPGIDVSLETEYGDATPLAFTVGTYATAGKQKYSGSWGRNTRYHVRVIEISCLPQGLSGVWVDDEKAAYLADDYAHAFVSESWTPGAVRDLAWQASATPGAGQIYVGHSLATYRDNADSIQPRIWVKHYDGTQTEADPYLLWAFGDDPDYPWTADHIGTGKSYVILTTQYDGDTLTSYPNYLWEPAPLAMYDPRSDSTAGGSGPMRWGDRSTYLPTQNAAVIAYNIARGICLGDEWIFGGRDLAAWRLPFAEWVAAMNACGAPVALSGGGTEQACRAGAEITVDMDPRDVIDEIGHAANMRFAEVGGMLKPLVDIPAAAVLSITDEDILITEGQSYRPFVAVSETFNALSATYPEPAEKWTSKDAPEYVDADATADDGGRYLPTSVRYNAAPYARQVQRLMRAQMRAYRRMRQHQFYLPPMAYALEPLDMISWTSARNGYVAKLFIVERLQKTAGMCVAVTLREVDPDDYSWSSDYERPFTPIAPVNPAPPSQPVDGFAAVAITLVDGAGRPRRPAIRLSWASGIAARGIRWQLRLQGTTEVALRGSTQDVSAGTYVIDGVLPATDYEVRARLITGWPTEWSGWIAVTTDDVRVGAIDLAYEVQAAIDAAQARADEAAAAADEVQGNLDAAVAPLRVDIDAAQAELEA</sequence>
<keyword evidence="1" id="KW-0732">Signal</keyword>
<name>A0A285TIJ8_9RHOB</name>
<dbReference type="RefSeq" id="WP_217991930.1">
    <property type="nucleotide sequence ID" value="NZ_OBMT01000026.1"/>
</dbReference>
<organism evidence="3 4">
    <name type="scientific">Rhodobacter maris</name>
    <dbReference type="NCBI Taxonomy" id="446682"/>
    <lineage>
        <taxon>Bacteria</taxon>
        <taxon>Pseudomonadati</taxon>
        <taxon>Pseudomonadota</taxon>
        <taxon>Alphaproteobacteria</taxon>
        <taxon>Rhodobacterales</taxon>
        <taxon>Rhodobacter group</taxon>
        <taxon>Rhodobacter</taxon>
    </lineage>
</organism>
<evidence type="ECO:0000313" key="3">
    <source>
        <dbReference type="EMBL" id="SOC22014.1"/>
    </source>
</evidence>
<keyword evidence="4" id="KW-1185">Reference proteome</keyword>
<feature type="chain" id="PRO_5012696188" evidence="1">
    <location>
        <begin position="22"/>
        <end position="711"/>
    </location>
</feature>
<protein>
    <submittedName>
        <fullName evidence="3">Putative tail protein</fullName>
    </submittedName>
</protein>
<dbReference type="Pfam" id="PF13550">
    <property type="entry name" value="Phage-tail_3"/>
    <property type="match status" value="1"/>
</dbReference>
<feature type="non-terminal residue" evidence="3">
    <location>
        <position position="711"/>
    </location>
</feature>
<evidence type="ECO:0000259" key="2">
    <source>
        <dbReference type="Pfam" id="PF13550"/>
    </source>
</evidence>
<dbReference type="Proteomes" id="UP000219111">
    <property type="component" value="Unassembled WGS sequence"/>
</dbReference>
<dbReference type="AlphaFoldDB" id="A0A285TIJ8"/>
<feature type="domain" description="Tip attachment protein J" evidence="2">
    <location>
        <begin position="348"/>
        <end position="501"/>
    </location>
</feature>
<evidence type="ECO:0000256" key="1">
    <source>
        <dbReference type="SAM" id="SignalP"/>
    </source>
</evidence>
<evidence type="ECO:0000313" key="4">
    <source>
        <dbReference type="Proteomes" id="UP000219111"/>
    </source>
</evidence>
<feature type="signal peptide" evidence="1">
    <location>
        <begin position="1"/>
        <end position="21"/>
    </location>
</feature>
<reference evidence="4" key="1">
    <citation type="submission" date="2017-08" db="EMBL/GenBank/DDBJ databases">
        <authorList>
            <person name="Varghese N."/>
            <person name="Submissions S."/>
        </authorList>
    </citation>
    <scope>NUCLEOTIDE SEQUENCE [LARGE SCALE GENOMIC DNA]</scope>
    <source>
        <strain evidence="4">JA276</strain>
    </source>
</reference>
<dbReference type="InterPro" id="IPR032876">
    <property type="entry name" value="J_dom"/>
</dbReference>
<gene>
    <name evidence="3" type="ORF">SAMN05877831_12616</name>
</gene>
<dbReference type="EMBL" id="OBMT01000026">
    <property type="protein sequence ID" value="SOC22014.1"/>
    <property type="molecule type" value="Genomic_DNA"/>
</dbReference>